<evidence type="ECO:0000256" key="1">
    <source>
        <dbReference type="SAM" id="MobiDB-lite"/>
    </source>
</evidence>
<accession>A0A6A6JMU5</accession>
<evidence type="ECO:0000313" key="2">
    <source>
        <dbReference type="EMBL" id="KAF2277921.1"/>
    </source>
</evidence>
<dbReference type="Proteomes" id="UP000800097">
    <property type="component" value="Unassembled WGS sequence"/>
</dbReference>
<keyword evidence="3" id="KW-1185">Reference proteome</keyword>
<dbReference type="RefSeq" id="XP_033655460.1">
    <property type="nucleotide sequence ID" value="XM_033800795.1"/>
</dbReference>
<reference evidence="2" key="1">
    <citation type="journal article" date="2020" name="Stud. Mycol.">
        <title>101 Dothideomycetes genomes: a test case for predicting lifestyles and emergence of pathogens.</title>
        <authorList>
            <person name="Haridas S."/>
            <person name="Albert R."/>
            <person name="Binder M."/>
            <person name="Bloem J."/>
            <person name="Labutti K."/>
            <person name="Salamov A."/>
            <person name="Andreopoulos B."/>
            <person name="Baker S."/>
            <person name="Barry K."/>
            <person name="Bills G."/>
            <person name="Bluhm B."/>
            <person name="Cannon C."/>
            <person name="Castanera R."/>
            <person name="Culley D."/>
            <person name="Daum C."/>
            <person name="Ezra D."/>
            <person name="Gonzalez J."/>
            <person name="Henrissat B."/>
            <person name="Kuo A."/>
            <person name="Liang C."/>
            <person name="Lipzen A."/>
            <person name="Lutzoni F."/>
            <person name="Magnuson J."/>
            <person name="Mondo S."/>
            <person name="Nolan M."/>
            <person name="Ohm R."/>
            <person name="Pangilinan J."/>
            <person name="Park H.-J."/>
            <person name="Ramirez L."/>
            <person name="Alfaro M."/>
            <person name="Sun H."/>
            <person name="Tritt A."/>
            <person name="Yoshinaga Y."/>
            <person name="Zwiers L.-H."/>
            <person name="Turgeon B."/>
            <person name="Goodwin S."/>
            <person name="Spatafora J."/>
            <person name="Crous P."/>
            <person name="Grigoriev I."/>
        </authorList>
    </citation>
    <scope>NUCLEOTIDE SEQUENCE</scope>
    <source>
        <strain evidence="2">CBS 379.55</strain>
    </source>
</reference>
<dbReference type="OrthoDB" id="3918328at2759"/>
<sequence length="227" mass="25364">MTSIMQFSEPLPTSFPARRPSDFQSSSISPLIAQAEELKRRKTHPLPLAAAHLYSRHPSPPRSTFSASDHPVPSVEGDCTQSPSPPPSPRHRKKYIFRDPRRRAAYLKARKERDFTPPLFKSDSGSERPYLPLRKQSAFIKDEDLLSQLEARADTPHVSEMLPGEDAGVQESAQEMDMPELGLDDEPFITDDEQALHPAQSSTSLLTDDVCPTCSIEEVQSIMARNT</sequence>
<name>A0A6A6JMU5_WESOR</name>
<protein>
    <submittedName>
        <fullName evidence="2">Uncharacterized protein</fullName>
    </submittedName>
</protein>
<organism evidence="2 3">
    <name type="scientific">Westerdykella ornata</name>
    <dbReference type="NCBI Taxonomy" id="318751"/>
    <lineage>
        <taxon>Eukaryota</taxon>
        <taxon>Fungi</taxon>
        <taxon>Dikarya</taxon>
        <taxon>Ascomycota</taxon>
        <taxon>Pezizomycotina</taxon>
        <taxon>Dothideomycetes</taxon>
        <taxon>Pleosporomycetidae</taxon>
        <taxon>Pleosporales</taxon>
        <taxon>Sporormiaceae</taxon>
        <taxon>Westerdykella</taxon>
    </lineage>
</organism>
<feature type="compositionally biased region" description="Basic residues" evidence="1">
    <location>
        <begin position="89"/>
        <end position="99"/>
    </location>
</feature>
<gene>
    <name evidence="2" type="ORF">EI97DRAFT_457157</name>
</gene>
<evidence type="ECO:0000313" key="3">
    <source>
        <dbReference type="Proteomes" id="UP000800097"/>
    </source>
</evidence>
<dbReference type="GeneID" id="54553970"/>
<dbReference type="AlphaFoldDB" id="A0A6A6JMU5"/>
<proteinExistence type="predicted"/>
<feature type="region of interest" description="Disordered" evidence="1">
    <location>
        <begin position="1"/>
        <end position="99"/>
    </location>
</feature>
<dbReference type="EMBL" id="ML986489">
    <property type="protein sequence ID" value="KAF2277921.1"/>
    <property type="molecule type" value="Genomic_DNA"/>
</dbReference>